<feature type="domain" description="Alcohol dehydrogenase-like N-terminal" evidence="7">
    <location>
        <begin position="23"/>
        <end position="111"/>
    </location>
</feature>
<dbReference type="Proteomes" id="UP000093928">
    <property type="component" value="Unassembled WGS sequence"/>
</dbReference>
<keyword evidence="2 5" id="KW-0479">Metal-binding</keyword>
<dbReference type="EMBL" id="LZLS01000220">
    <property type="protein sequence ID" value="OBK20585.1"/>
    <property type="molecule type" value="Genomic_DNA"/>
</dbReference>
<dbReference type="SUPFAM" id="SSF51735">
    <property type="entry name" value="NAD(P)-binding Rossmann-fold domains"/>
    <property type="match status" value="1"/>
</dbReference>
<dbReference type="OrthoDB" id="9797931at2"/>
<dbReference type="PROSITE" id="PS00059">
    <property type="entry name" value="ADH_ZINC"/>
    <property type="match status" value="1"/>
</dbReference>
<reference evidence="8 9" key="1">
    <citation type="submission" date="2016-06" db="EMBL/GenBank/DDBJ databases">
        <authorList>
            <person name="Kjaerup R.B."/>
            <person name="Dalgaard T.S."/>
            <person name="Juul-Madsen H.R."/>
        </authorList>
    </citation>
    <scope>NUCLEOTIDE SEQUENCE [LARGE SCALE GENOMIC DNA]</scope>
    <source>
        <strain evidence="8 9">1165133.8</strain>
    </source>
</reference>
<feature type="domain" description="Alcohol dehydrogenase-like C-terminal" evidence="6">
    <location>
        <begin position="161"/>
        <end position="292"/>
    </location>
</feature>
<dbReference type="RefSeq" id="WP_065146971.1">
    <property type="nucleotide sequence ID" value="NZ_LZLS01000220.1"/>
</dbReference>
<evidence type="ECO:0000256" key="4">
    <source>
        <dbReference type="ARBA" id="ARBA00023002"/>
    </source>
</evidence>
<dbReference type="PANTHER" id="PTHR43401">
    <property type="entry name" value="L-THREONINE 3-DEHYDROGENASE"/>
    <property type="match status" value="1"/>
</dbReference>
<organism evidence="8 9">
    <name type="scientific">Mycobacterium asiaticum</name>
    <dbReference type="NCBI Taxonomy" id="1790"/>
    <lineage>
        <taxon>Bacteria</taxon>
        <taxon>Bacillati</taxon>
        <taxon>Actinomycetota</taxon>
        <taxon>Actinomycetes</taxon>
        <taxon>Mycobacteriales</taxon>
        <taxon>Mycobacteriaceae</taxon>
        <taxon>Mycobacterium</taxon>
    </lineage>
</organism>
<keyword evidence="4" id="KW-0560">Oxidoreductase</keyword>
<dbReference type="InterPro" id="IPR036291">
    <property type="entry name" value="NAD(P)-bd_dom_sf"/>
</dbReference>
<dbReference type="GO" id="GO:0016491">
    <property type="term" value="F:oxidoreductase activity"/>
    <property type="evidence" value="ECO:0007669"/>
    <property type="project" value="UniProtKB-KW"/>
</dbReference>
<evidence type="ECO:0000256" key="1">
    <source>
        <dbReference type="ARBA" id="ARBA00001947"/>
    </source>
</evidence>
<comment type="similarity">
    <text evidence="5">Belongs to the zinc-containing alcohol dehydrogenase family.</text>
</comment>
<name>A0A1A3NGW3_MYCAS</name>
<proteinExistence type="inferred from homology"/>
<dbReference type="AlphaFoldDB" id="A0A1A3NGW3"/>
<evidence type="ECO:0000256" key="2">
    <source>
        <dbReference type="ARBA" id="ARBA00022723"/>
    </source>
</evidence>
<evidence type="ECO:0000256" key="5">
    <source>
        <dbReference type="RuleBase" id="RU361277"/>
    </source>
</evidence>
<evidence type="ECO:0000259" key="7">
    <source>
        <dbReference type="Pfam" id="PF08240"/>
    </source>
</evidence>
<dbReference type="Gene3D" id="3.40.50.720">
    <property type="entry name" value="NAD(P)-binding Rossmann-like Domain"/>
    <property type="match status" value="1"/>
</dbReference>
<sequence>MKATMVTAPGKAEVVDTERPTAGPADVLVRMRACGICGSDAFYIAIGGVPPRQGCTPLGHEPAGEVVDVGVDVSGITVGDHVVINPMASPSGIIGNGGPAGALADYLLIENAVRATNLEVIPQHIPWQVAALNEPMAVARHGVNQCRPKPSDKVVVFGAGPIGLGATLAFKSAGVGHVVVVDVISSRLDKALQIGADAVINSAEEDVIERLVQLHGQGESLFPGKAGTDIYLDAAGVAAVVNTALAAAKKGATLAIVGVHKEPVPVEFVNVMSNEITIVGSIGYPDEFFEVTKDLVANWEKYALIVSHTVPFDRVDEALELAGTPGAADKVVVTF</sequence>
<evidence type="ECO:0000259" key="6">
    <source>
        <dbReference type="Pfam" id="PF00107"/>
    </source>
</evidence>
<dbReference type="InterPro" id="IPR050129">
    <property type="entry name" value="Zn_alcohol_dh"/>
</dbReference>
<accession>A0A1A3NGW3</accession>
<gene>
    <name evidence="8" type="ORF">A5634_12735</name>
</gene>
<dbReference type="InterPro" id="IPR011032">
    <property type="entry name" value="GroES-like_sf"/>
</dbReference>
<keyword evidence="3 5" id="KW-0862">Zinc</keyword>
<dbReference type="SUPFAM" id="SSF50129">
    <property type="entry name" value="GroES-like"/>
    <property type="match status" value="1"/>
</dbReference>
<dbReference type="PANTHER" id="PTHR43401:SF2">
    <property type="entry name" value="L-THREONINE 3-DEHYDROGENASE"/>
    <property type="match status" value="1"/>
</dbReference>
<dbReference type="Pfam" id="PF08240">
    <property type="entry name" value="ADH_N"/>
    <property type="match status" value="1"/>
</dbReference>
<evidence type="ECO:0000256" key="3">
    <source>
        <dbReference type="ARBA" id="ARBA00022833"/>
    </source>
</evidence>
<dbReference type="GO" id="GO:0008270">
    <property type="term" value="F:zinc ion binding"/>
    <property type="evidence" value="ECO:0007669"/>
    <property type="project" value="InterPro"/>
</dbReference>
<dbReference type="InterPro" id="IPR013149">
    <property type="entry name" value="ADH-like_C"/>
</dbReference>
<dbReference type="InterPro" id="IPR013154">
    <property type="entry name" value="ADH-like_N"/>
</dbReference>
<comment type="cofactor">
    <cofactor evidence="1 5">
        <name>Zn(2+)</name>
        <dbReference type="ChEBI" id="CHEBI:29105"/>
    </cofactor>
</comment>
<evidence type="ECO:0000313" key="9">
    <source>
        <dbReference type="Proteomes" id="UP000093928"/>
    </source>
</evidence>
<dbReference type="InterPro" id="IPR002328">
    <property type="entry name" value="ADH_Zn_CS"/>
</dbReference>
<evidence type="ECO:0000313" key="8">
    <source>
        <dbReference type="EMBL" id="OBK20585.1"/>
    </source>
</evidence>
<comment type="caution">
    <text evidence="8">The sequence shown here is derived from an EMBL/GenBank/DDBJ whole genome shotgun (WGS) entry which is preliminary data.</text>
</comment>
<dbReference type="Gene3D" id="3.90.180.10">
    <property type="entry name" value="Medium-chain alcohol dehydrogenases, catalytic domain"/>
    <property type="match status" value="2"/>
</dbReference>
<protein>
    <submittedName>
        <fullName evidence="8">Theronine dehydrogenase</fullName>
    </submittedName>
</protein>
<dbReference type="Pfam" id="PF00107">
    <property type="entry name" value="ADH_zinc_N"/>
    <property type="match status" value="1"/>
</dbReference>